<dbReference type="Proteomes" id="UP001304298">
    <property type="component" value="Unassembled WGS sequence"/>
</dbReference>
<evidence type="ECO:0000256" key="1">
    <source>
        <dbReference type="SAM" id="MobiDB-lite"/>
    </source>
</evidence>
<accession>A0ABU5RD20</accession>
<proteinExistence type="predicted"/>
<name>A0ABU5RD20_9PSEU</name>
<reference evidence="2 3" key="1">
    <citation type="submission" date="2023-12" db="EMBL/GenBank/DDBJ databases">
        <title>Amycolatopsis sp. V23-08.</title>
        <authorList>
            <person name="Somphong A."/>
        </authorList>
    </citation>
    <scope>NUCLEOTIDE SEQUENCE [LARGE SCALE GENOMIC DNA]</scope>
    <source>
        <strain evidence="2 3">V23-08</strain>
    </source>
</reference>
<gene>
    <name evidence="2" type="ORF">VA596_31800</name>
</gene>
<keyword evidence="3" id="KW-1185">Reference proteome</keyword>
<dbReference type="EMBL" id="JAYFSI010000008">
    <property type="protein sequence ID" value="MEA5364156.1"/>
    <property type="molecule type" value="Genomic_DNA"/>
</dbReference>
<dbReference type="RefSeq" id="WP_323331897.1">
    <property type="nucleotide sequence ID" value="NZ_JAYFSI010000008.1"/>
</dbReference>
<evidence type="ECO:0000313" key="2">
    <source>
        <dbReference type="EMBL" id="MEA5364156.1"/>
    </source>
</evidence>
<protein>
    <submittedName>
        <fullName evidence="2">Uncharacterized protein</fullName>
    </submittedName>
</protein>
<feature type="region of interest" description="Disordered" evidence="1">
    <location>
        <begin position="128"/>
        <end position="164"/>
    </location>
</feature>
<organism evidence="2 3">
    <name type="scientific">Amycolatopsis heterodermiae</name>
    <dbReference type="NCBI Taxonomy" id="3110235"/>
    <lineage>
        <taxon>Bacteria</taxon>
        <taxon>Bacillati</taxon>
        <taxon>Actinomycetota</taxon>
        <taxon>Actinomycetes</taxon>
        <taxon>Pseudonocardiales</taxon>
        <taxon>Pseudonocardiaceae</taxon>
        <taxon>Amycolatopsis</taxon>
    </lineage>
</organism>
<sequence length="389" mass="40906">MRTVVDHAALERALEDIGAAVPAGDSARLVAIAEEKLAGRAVEALGAVERQQLLDALREELVKMSPGTAQRRRELLADAQAEFSAEHGSSVIVSTAPAKGGTWVFFHDGSPTSPVIWGESFFPAKPGTPVPVKRPDPKKAGLTGSPTWRTTSGKFVTEPPPLPAKPVTVPSGLDTEALEKAPDAVLGEVARARKAAIEAADKQGAPIKLAAAPGTRRAGGRIATITKVYPTVPGGVWDECIVAEGVTGPETARMPESEMDKVLPSIGTLTDDPNLQGMARMHVYGPIFGDETLAGLAYGPHEAANLLASGSTEGFARVGAKQTGRLNVKAGTPVKVSQYVKYRPVKGSLAGRYPFVVSVKYEYTLESGSRAVAVIDISPRGDVTFHLDH</sequence>
<evidence type="ECO:0000313" key="3">
    <source>
        <dbReference type="Proteomes" id="UP001304298"/>
    </source>
</evidence>
<feature type="compositionally biased region" description="Polar residues" evidence="1">
    <location>
        <begin position="144"/>
        <end position="154"/>
    </location>
</feature>
<comment type="caution">
    <text evidence="2">The sequence shown here is derived from an EMBL/GenBank/DDBJ whole genome shotgun (WGS) entry which is preliminary data.</text>
</comment>